<sequence length="212" mass="23143">MDANGARSMIRRRNVDEIRLDELISSLHKGAKKVKSGTPSFYPADDIKKPLKSQAKSQAKNQTKLRKSITPGTVLIVLAGHFKGKKCVFLKQLDSGLLLVCGPYGINGVPVKRLNQRYAIATSTKVDVSKVDCKAFDDKYFKKPAKDRSAKSEDGFFAAPTARKELPAEYVAANKALDASVGAAIGAVPHLKEYMSSLFSLKSGDKPHEMVF</sequence>
<dbReference type="EMBL" id="FO082269">
    <property type="protein sequence ID" value="CCO18198.1"/>
    <property type="molecule type" value="Genomic_DNA"/>
</dbReference>
<evidence type="ECO:0000256" key="2">
    <source>
        <dbReference type="ARBA" id="ARBA00022980"/>
    </source>
</evidence>
<dbReference type="PANTHER" id="PTHR10715:SF0">
    <property type="entry name" value="LARGE RIBOSOMAL SUBUNIT PROTEIN EL6"/>
    <property type="match status" value="1"/>
</dbReference>
<evidence type="ECO:0008006" key="6">
    <source>
        <dbReference type="Google" id="ProtNLM"/>
    </source>
</evidence>
<accession>K8F9A8</accession>
<proteinExistence type="inferred from homology"/>
<dbReference type="AlphaFoldDB" id="K8F9A8"/>
<dbReference type="InterPro" id="IPR014722">
    <property type="entry name" value="Rib_uL2_dom2"/>
</dbReference>
<dbReference type="Proteomes" id="UP000198341">
    <property type="component" value="Chromosome 10"/>
</dbReference>
<keyword evidence="3" id="KW-0687">Ribonucleoprotein</keyword>
<reference evidence="4 5" key="1">
    <citation type="submission" date="2011-10" db="EMBL/GenBank/DDBJ databases">
        <authorList>
            <person name="Genoscope - CEA"/>
        </authorList>
    </citation>
    <scope>NUCLEOTIDE SEQUENCE [LARGE SCALE GENOMIC DNA]</scope>
    <source>
        <strain evidence="4 5">RCC 1105</strain>
    </source>
</reference>
<dbReference type="InterPro" id="IPR041997">
    <property type="entry name" value="Ribosomal_eL6_KOW"/>
</dbReference>
<keyword evidence="2" id="KW-0689">Ribosomal protein</keyword>
<dbReference type="eggNOG" id="KOG1694">
    <property type="taxonomic scope" value="Eukaryota"/>
</dbReference>
<dbReference type="InterPro" id="IPR000915">
    <property type="entry name" value="60S_ribosomal_eL6"/>
</dbReference>
<dbReference type="GO" id="GO:0022625">
    <property type="term" value="C:cytosolic large ribosomal subunit"/>
    <property type="evidence" value="ECO:0007669"/>
    <property type="project" value="TreeGrafter"/>
</dbReference>
<dbReference type="PANTHER" id="PTHR10715">
    <property type="entry name" value="60S RIBOSOMAL PROTEIN L6"/>
    <property type="match status" value="1"/>
</dbReference>
<evidence type="ECO:0000256" key="1">
    <source>
        <dbReference type="ARBA" id="ARBA00010592"/>
    </source>
</evidence>
<dbReference type="STRING" id="41875.K8F9A8"/>
<dbReference type="GO" id="GO:0002181">
    <property type="term" value="P:cytoplasmic translation"/>
    <property type="evidence" value="ECO:0007669"/>
    <property type="project" value="TreeGrafter"/>
</dbReference>
<dbReference type="CDD" id="cd13156">
    <property type="entry name" value="KOW_RPL6"/>
    <property type="match status" value="1"/>
</dbReference>
<keyword evidence="5" id="KW-1185">Reference proteome</keyword>
<evidence type="ECO:0000313" key="5">
    <source>
        <dbReference type="Proteomes" id="UP000198341"/>
    </source>
</evidence>
<dbReference type="KEGG" id="bpg:Bathy10g00530"/>
<dbReference type="GO" id="GO:0000027">
    <property type="term" value="P:ribosomal large subunit assembly"/>
    <property type="evidence" value="ECO:0007669"/>
    <property type="project" value="TreeGrafter"/>
</dbReference>
<dbReference type="RefSeq" id="XP_007510665.1">
    <property type="nucleotide sequence ID" value="XM_007510603.1"/>
</dbReference>
<dbReference type="GeneID" id="19013130"/>
<dbReference type="GO" id="GO:0003735">
    <property type="term" value="F:structural constituent of ribosome"/>
    <property type="evidence" value="ECO:0007669"/>
    <property type="project" value="InterPro"/>
</dbReference>
<dbReference type="FunFam" id="2.30.30.30:FF:000014">
    <property type="entry name" value="60S ribosomal protein L6"/>
    <property type="match status" value="1"/>
</dbReference>
<dbReference type="Gene3D" id="2.30.30.30">
    <property type="match status" value="1"/>
</dbReference>
<evidence type="ECO:0000313" key="4">
    <source>
        <dbReference type="EMBL" id="CCO18198.1"/>
    </source>
</evidence>
<organism evidence="4 5">
    <name type="scientific">Bathycoccus prasinos</name>
    <dbReference type="NCBI Taxonomy" id="41875"/>
    <lineage>
        <taxon>Eukaryota</taxon>
        <taxon>Viridiplantae</taxon>
        <taxon>Chlorophyta</taxon>
        <taxon>Mamiellophyceae</taxon>
        <taxon>Mamiellales</taxon>
        <taxon>Bathycoccaceae</taxon>
        <taxon>Bathycoccus</taxon>
    </lineage>
</organism>
<dbReference type="OrthoDB" id="2436667at2759"/>
<name>K8F9A8_9CHLO</name>
<dbReference type="SUPFAM" id="SSF50104">
    <property type="entry name" value="Translation proteins SH3-like domain"/>
    <property type="match status" value="1"/>
</dbReference>
<protein>
    <recommendedName>
        <fullName evidence="6">60S ribosomal protein L6</fullName>
    </recommendedName>
</protein>
<dbReference type="Pfam" id="PF01159">
    <property type="entry name" value="Ribosomal_L6e"/>
    <property type="match status" value="1"/>
</dbReference>
<dbReference type="GO" id="GO:0003723">
    <property type="term" value="F:RNA binding"/>
    <property type="evidence" value="ECO:0007669"/>
    <property type="project" value="TreeGrafter"/>
</dbReference>
<evidence type="ECO:0000256" key="3">
    <source>
        <dbReference type="ARBA" id="ARBA00023274"/>
    </source>
</evidence>
<dbReference type="InterPro" id="IPR008991">
    <property type="entry name" value="Translation_prot_SH3-like_sf"/>
</dbReference>
<comment type="similarity">
    <text evidence="1">Belongs to the eukaryotic ribosomal protein eL6 family.</text>
</comment>
<gene>
    <name evidence="4" type="ordered locus">Bathy10g00530</name>
</gene>